<comment type="cofactor">
    <cofactor evidence="1">
        <name>pyridoxal 5'-phosphate</name>
        <dbReference type="ChEBI" id="CHEBI:597326"/>
    </cofactor>
</comment>
<dbReference type="RefSeq" id="WP_062417097.1">
    <property type="nucleotide sequence ID" value="NZ_DF967974.1"/>
</dbReference>
<evidence type="ECO:0000313" key="6">
    <source>
        <dbReference type="Proteomes" id="UP000050501"/>
    </source>
</evidence>
<dbReference type="OrthoDB" id="9774495at2"/>
<dbReference type="EMBL" id="LGCM01000065">
    <property type="protein sequence ID" value="KPL75656.1"/>
    <property type="molecule type" value="Genomic_DNA"/>
</dbReference>
<dbReference type="Proteomes" id="UP000050501">
    <property type="component" value="Unassembled WGS sequence"/>
</dbReference>
<organism evidence="5 6">
    <name type="scientific">Levilinea saccharolytica</name>
    <dbReference type="NCBI Taxonomy" id="229921"/>
    <lineage>
        <taxon>Bacteria</taxon>
        <taxon>Bacillati</taxon>
        <taxon>Chloroflexota</taxon>
        <taxon>Anaerolineae</taxon>
        <taxon>Anaerolineales</taxon>
        <taxon>Anaerolineaceae</taxon>
        <taxon>Levilinea</taxon>
    </lineage>
</organism>
<dbReference type="GO" id="GO:0016829">
    <property type="term" value="F:lyase activity"/>
    <property type="evidence" value="ECO:0007669"/>
    <property type="project" value="UniProtKB-KW"/>
</dbReference>
<dbReference type="AlphaFoldDB" id="A0A0P6X0C5"/>
<name>A0A0P6X0C5_9CHLR</name>
<evidence type="ECO:0000259" key="4">
    <source>
        <dbReference type="Pfam" id="PF01212"/>
    </source>
</evidence>
<accession>A0A0P6X0C5</accession>
<dbReference type="SUPFAM" id="SSF53383">
    <property type="entry name" value="PLP-dependent transferases"/>
    <property type="match status" value="1"/>
</dbReference>
<dbReference type="PANTHER" id="PTHR48097">
    <property type="entry name" value="L-THREONINE ALDOLASE-RELATED"/>
    <property type="match status" value="1"/>
</dbReference>
<proteinExistence type="inferred from homology"/>
<dbReference type="GO" id="GO:0006520">
    <property type="term" value="P:amino acid metabolic process"/>
    <property type="evidence" value="ECO:0007669"/>
    <property type="project" value="InterPro"/>
</dbReference>
<comment type="caution">
    <text evidence="5">The sequence shown here is derived from an EMBL/GenBank/DDBJ whole genome shotgun (WGS) entry which is preliminary data.</text>
</comment>
<dbReference type="PANTHER" id="PTHR48097:SF5">
    <property type="entry name" value="LOW SPECIFICITY L-THREONINE ALDOLASE"/>
    <property type="match status" value="1"/>
</dbReference>
<dbReference type="STRING" id="229921.ADN01_17645"/>
<dbReference type="InterPro" id="IPR001597">
    <property type="entry name" value="ArAA_b-elim_lyase/Thr_aldolase"/>
</dbReference>
<sequence>MTKYSFFNDYSEGAHPDLLAVLARTNLDQEDGYGKDSLCQQAEALIREKLGSPQAAVHFVSGGTQANQIVLAALLRPYESVIAAVTAHIAVHESGAIEATGHKINTVPSQDGKLRPEQVQAVVDEHTDEHMVKPRVVFISNSTEVGTIYRRDELLALAQVCRANGLYLYLDGARLGCGLMSAESDVQFSDLCTALDAFYIGGTKNGALIGEAIILQNPQLQAGFRHHLKQRGALLAKGRLIGSQFLGLFERDLYFQLARRANAAAGRLAAGIKAAGYPFLTHSTTNQIFPILPDALIERLQALYGFYVWARVRPGFSAVRLVTSWATPDEKVDEFLEDLRRLGA</sequence>
<feature type="domain" description="Aromatic amino acid beta-eliminating lyase/threonine aldolase" evidence="4">
    <location>
        <begin position="24"/>
        <end position="289"/>
    </location>
</feature>
<dbReference type="Gene3D" id="3.40.640.10">
    <property type="entry name" value="Type I PLP-dependent aspartate aminotransferase-like (Major domain)"/>
    <property type="match status" value="1"/>
</dbReference>
<keyword evidence="5" id="KW-0456">Lyase</keyword>
<dbReference type="PATRIC" id="fig|229921.5.peg.157"/>
<dbReference type="Pfam" id="PF01212">
    <property type="entry name" value="Beta_elim_lyase"/>
    <property type="match status" value="1"/>
</dbReference>
<evidence type="ECO:0000256" key="1">
    <source>
        <dbReference type="ARBA" id="ARBA00001933"/>
    </source>
</evidence>
<gene>
    <name evidence="5" type="ORF">ADN01_17645</name>
</gene>
<keyword evidence="6" id="KW-1185">Reference proteome</keyword>
<dbReference type="InterPro" id="IPR015422">
    <property type="entry name" value="PyrdxlP-dep_Trfase_small"/>
</dbReference>
<reference evidence="5 6" key="1">
    <citation type="submission" date="2015-07" db="EMBL/GenBank/DDBJ databases">
        <title>Genome sequence of Levilinea saccharolytica DSM 16555.</title>
        <authorList>
            <person name="Hemp J."/>
            <person name="Ward L.M."/>
            <person name="Pace L.A."/>
            <person name="Fischer W.W."/>
        </authorList>
    </citation>
    <scope>NUCLEOTIDE SEQUENCE [LARGE SCALE GENOMIC DNA]</scope>
    <source>
        <strain evidence="5 6">KIBI-1</strain>
    </source>
</reference>
<protein>
    <submittedName>
        <fullName evidence="5">Amino acid lyase</fullName>
    </submittedName>
</protein>
<evidence type="ECO:0000256" key="2">
    <source>
        <dbReference type="ARBA" id="ARBA00006966"/>
    </source>
</evidence>
<evidence type="ECO:0000256" key="3">
    <source>
        <dbReference type="ARBA" id="ARBA00022898"/>
    </source>
</evidence>
<dbReference type="InterPro" id="IPR015424">
    <property type="entry name" value="PyrdxlP-dep_Trfase"/>
</dbReference>
<keyword evidence="3" id="KW-0663">Pyridoxal phosphate</keyword>
<dbReference type="Gene3D" id="3.90.1150.10">
    <property type="entry name" value="Aspartate Aminotransferase, domain 1"/>
    <property type="match status" value="1"/>
</dbReference>
<evidence type="ECO:0000313" key="5">
    <source>
        <dbReference type="EMBL" id="KPL75656.1"/>
    </source>
</evidence>
<comment type="similarity">
    <text evidence="2">Belongs to the threonine aldolase family.</text>
</comment>
<dbReference type="InterPro" id="IPR015421">
    <property type="entry name" value="PyrdxlP-dep_Trfase_major"/>
</dbReference>